<dbReference type="InterPro" id="IPR011009">
    <property type="entry name" value="Kinase-like_dom_sf"/>
</dbReference>
<dbReference type="OrthoDB" id="4062651at2759"/>
<dbReference type="PROSITE" id="PS50011">
    <property type="entry name" value="PROTEIN_KINASE_DOM"/>
    <property type="match status" value="1"/>
</dbReference>
<accession>A0A8H6DCD9</accession>
<dbReference type="PANTHER" id="PTHR24359:SF37">
    <property type="entry name" value="PROTEIN KINASE DOMAIN-CONTAINING PROTEIN"/>
    <property type="match status" value="1"/>
</dbReference>
<evidence type="ECO:0000313" key="3">
    <source>
        <dbReference type="Proteomes" id="UP000544331"/>
    </source>
</evidence>
<dbReference type="EMBL" id="JAAOAN010000281">
    <property type="protein sequence ID" value="KAF5712363.1"/>
    <property type="molecule type" value="Genomic_DNA"/>
</dbReference>
<dbReference type="Pfam" id="PF00069">
    <property type="entry name" value="Pkinase"/>
    <property type="match status" value="1"/>
</dbReference>
<dbReference type="PANTHER" id="PTHR24359">
    <property type="entry name" value="SERINE/THREONINE-PROTEIN KINASE SBK1"/>
    <property type="match status" value="1"/>
</dbReference>
<proteinExistence type="predicted"/>
<evidence type="ECO:0000259" key="1">
    <source>
        <dbReference type="PROSITE" id="PS50011"/>
    </source>
</evidence>
<organism evidence="2 3">
    <name type="scientific">Fusarium mundagurra</name>
    <dbReference type="NCBI Taxonomy" id="1567541"/>
    <lineage>
        <taxon>Eukaryota</taxon>
        <taxon>Fungi</taxon>
        <taxon>Dikarya</taxon>
        <taxon>Ascomycota</taxon>
        <taxon>Pezizomycotina</taxon>
        <taxon>Sordariomycetes</taxon>
        <taxon>Hypocreomycetidae</taxon>
        <taxon>Hypocreales</taxon>
        <taxon>Nectriaceae</taxon>
        <taxon>Fusarium</taxon>
        <taxon>Fusarium fujikuroi species complex</taxon>
    </lineage>
</organism>
<dbReference type="Gene3D" id="1.10.510.10">
    <property type="entry name" value="Transferase(Phosphotransferase) domain 1"/>
    <property type="match status" value="1"/>
</dbReference>
<dbReference type="GO" id="GO:0005524">
    <property type="term" value="F:ATP binding"/>
    <property type="evidence" value="ECO:0007669"/>
    <property type="project" value="InterPro"/>
</dbReference>
<feature type="domain" description="Protein kinase" evidence="1">
    <location>
        <begin position="233"/>
        <end position="581"/>
    </location>
</feature>
<dbReference type="AlphaFoldDB" id="A0A8H6DCD9"/>
<comment type="caution">
    <text evidence="2">The sequence shown here is derived from an EMBL/GenBank/DDBJ whole genome shotgun (WGS) entry which is preliminary data.</text>
</comment>
<evidence type="ECO:0000313" key="2">
    <source>
        <dbReference type="EMBL" id="KAF5712363.1"/>
    </source>
</evidence>
<protein>
    <submittedName>
        <fullName evidence="2">Kinase</fullName>
    </submittedName>
</protein>
<keyword evidence="2" id="KW-0418">Kinase</keyword>
<reference evidence="2 3" key="1">
    <citation type="submission" date="2020-05" db="EMBL/GenBank/DDBJ databases">
        <title>Identification and distribution of gene clusters putatively required for synthesis of sphingolipid metabolism inhibitors in phylogenetically diverse species of the filamentous fungus Fusarium.</title>
        <authorList>
            <person name="Kim H.-S."/>
            <person name="Busman M."/>
            <person name="Brown D.W."/>
            <person name="Divon H."/>
            <person name="Uhlig S."/>
            <person name="Proctor R.H."/>
        </authorList>
    </citation>
    <scope>NUCLEOTIDE SEQUENCE [LARGE SCALE GENOMIC DNA]</scope>
    <source>
        <strain evidence="2 3">NRRL 66235</strain>
    </source>
</reference>
<keyword evidence="2" id="KW-0808">Transferase</keyword>
<dbReference type="InterPro" id="IPR000719">
    <property type="entry name" value="Prot_kinase_dom"/>
</dbReference>
<sequence length="625" mass="71305">MDPRMSLNHEEALAHKTNMTTQSCPITRSRHPLVRPTHSGADGAGKVLTDSEARAIDVNHESDNVSLRRMKTEGSVTDFAPFNIQASELTGPQSGKQISDKNTRLPTSERIRNALRREPTLGSRIIEATVQSAHPDYRSKKFLPRTEIQRLLTTDSVEKELTQCKRWRRNPIIGLLRPRKPNFQEEAQIICGKPDRKPEANPVGKTYQKIFAILVLLKRASSIVSFLHKVCDDDLPLRLGDKVKTNVLTVITKNGEKVSLYGFRQKQSFYDKFIEKQWLTSNDTRPAFAVKKIRRDKPPRKARIDPNHEAVVSRDLKDRHPNLISLLATYKHHGDYHFIFPWAEADLKGYWETINPKPWGADRDATLKWLGIQCQGLADGLSSIHLYSTASSSLHGRFTPPPDNISENADRVLFGRHGDIKPENILWYPEIPSTPETIRGILKITDFGFSEFSSKPKVDRERRGFIANSPSYRAPEIDMSTGDGLIGPSYDVWALGCIYLEFLAWWLGGWDYVQSFAERRLDYDVAHWKGRTTNHRTDGFFLITNFKVPEKERVEVRKSVKEFMDEAHDHRDSNDLIRAFIELIRTEMLVVESQLEKRSTSESISSSLATMLISQWGEMGSSLMA</sequence>
<keyword evidence="3" id="KW-1185">Reference proteome</keyword>
<dbReference type="Proteomes" id="UP000544331">
    <property type="component" value="Unassembled WGS sequence"/>
</dbReference>
<name>A0A8H6DCD9_9HYPO</name>
<dbReference type="SMART" id="SM00220">
    <property type="entry name" value="S_TKc"/>
    <property type="match status" value="1"/>
</dbReference>
<dbReference type="GO" id="GO:0004674">
    <property type="term" value="F:protein serine/threonine kinase activity"/>
    <property type="evidence" value="ECO:0007669"/>
    <property type="project" value="TreeGrafter"/>
</dbReference>
<gene>
    <name evidence="2" type="ORF">FMUND_8457</name>
</gene>
<dbReference type="SUPFAM" id="SSF56112">
    <property type="entry name" value="Protein kinase-like (PK-like)"/>
    <property type="match status" value="1"/>
</dbReference>